<dbReference type="AlphaFoldDB" id="A0A4U6TD94"/>
<name>A0A4U6TD94_SETVI</name>
<accession>A0A4U6TD94</accession>
<organism evidence="1 2">
    <name type="scientific">Setaria viridis</name>
    <name type="common">Green bristlegrass</name>
    <name type="synonym">Setaria italica subsp. viridis</name>
    <dbReference type="NCBI Taxonomy" id="4556"/>
    <lineage>
        <taxon>Eukaryota</taxon>
        <taxon>Viridiplantae</taxon>
        <taxon>Streptophyta</taxon>
        <taxon>Embryophyta</taxon>
        <taxon>Tracheophyta</taxon>
        <taxon>Spermatophyta</taxon>
        <taxon>Magnoliopsida</taxon>
        <taxon>Liliopsida</taxon>
        <taxon>Poales</taxon>
        <taxon>Poaceae</taxon>
        <taxon>PACMAD clade</taxon>
        <taxon>Panicoideae</taxon>
        <taxon>Panicodae</taxon>
        <taxon>Paniceae</taxon>
        <taxon>Cenchrinae</taxon>
        <taxon>Setaria</taxon>
    </lineage>
</organism>
<gene>
    <name evidence="1" type="ORF">SEVIR_8G085700v2</name>
</gene>
<dbReference type="Gramene" id="TKW00080">
    <property type="protein sequence ID" value="TKW00080"/>
    <property type="gene ID" value="SEVIR_8G085700v2"/>
</dbReference>
<dbReference type="OMA" id="WARAEND"/>
<reference evidence="1" key="1">
    <citation type="submission" date="2019-03" db="EMBL/GenBank/DDBJ databases">
        <title>WGS assembly of Setaria viridis.</title>
        <authorList>
            <person name="Huang P."/>
            <person name="Jenkins J."/>
            <person name="Grimwood J."/>
            <person name="Barry K."/>
            <person name="Healey A."/>
            <person name="Mamidi S."/>
            <person name="Sreedasyam A."/>
            <person name="Shu S."/>
            <person name="Feldman M."/>
            <person name="Wu J."/>
            <person name="Yu Y."/>
            <person name="Chen C."/>
            <person name="Johnson J."/>
            <person name="Rokhsar D."/>
            <person name="Baxter I."/>
            <person name="Schmutz J."/>
            <person name="Brutnell T."/>
            <person name="Kellogg E."/>
        </authorList>
    </citation>
    <scope>NUCLEOTIDE SEQUENCE [LARGE SCALE GENOMIC DNA]</scope>
</reference>
<dbReference type="EMBL" id="CM016559">
    <property type="protein sequence ID" value="TKW00080.1"/>
    <property type="molecule type" value="Genomic_DNA"/>
</dbReference>
<dbReference type="Proteomes" id="UP000298652">
    <property type="component" value="Chromosome 8"/>
</dbReference>
<evidence type="ECO:0000313" key="2">
    <source>
        <dbReference type="Proteomes" id="UP000298652"/>
    </source>
</evidence>
<sequence length="108" mass="11803">MLLCNSHRAFGHKAFITSLSALAPQPTDISLNDWWARAENDVDSDVRKGFNSLIILGAWTIWRHCNDCVFNGASPRVATALILVKEDAQLWSMAGAKGLPLPAVRGVD</sequence>
<keyword evidence="2" id="KW-1185">Reference proteome</keyword>
<evidence type="ECO:0000313" key="1">
    <source>
        <dbReference type="EMBL" id="TKW00080.1"/>
    </source>
</evidence>
<protein>
    <submittedName>
        <fullName evidence="1">Uncharacterized protein</fullName>
    </submittedName>
</protein>
<proteinExistence type="predicted"/>